<comment type="similarity">
    <text evidence="1 2">Belongs to the flagella basal body rod proteins family.</text>
</comment>
<sequence length="85" mass="9373">NYSTLQGYYSSIVGEVGSATQSVKDSKNFLETLLSQLKSIKESISGVSLDEEMANLIKYQQAFVASAKILTTVEDMFETLLNAKR</sequence>
<keyword evidence="2" id="KW-0975">Bacterial flagellum</keyword>
<dbReference type="GO" id="GO:0009424">
    <property type="term" value="C:bacterial-type flagellum hook"/>
    <property type="evidence" value="ECO:0007669"/>
    <property type="project" value="UniProtKB-UniRule"/>
</dbReference>
<gene>
    <name evidence="2" type="primary">flgK</name>
    <name evidence="4" type="ORF">C0169_07085</name>
</gene>
<dbReference type="GO" id="GO:0005576">
    <property type="term" value="C:extracellular region"/>
    <property type="evidence" value="ECO:0007669"/>
    <property type="project" value="UniProtKB-SubCell"/>
</dbReference>
<protein>
    <recommendedName>
        <fullName evidence="2">Flagellar hook-associated protein 1</fullName>
        <shortName evidence="2">HAP1</shortName>
    </recommendedName>
</protein>
<dbReference type="GO" id="GO:0005198">
    <property type="term" value="F:structural molecule activity"/>
    <property type="evidence" value="ECO:0007669"/>
    <property type="project" value="UniProtKB-UniRule"/>
</dbReference>
<comment type="caution">
    <text evidence="4">The sequence shown here is derived from an EMBL/GenBank/DDBJ whole genome shotgun (WGS) entry which is preliminary data.</text>
</comment>
<dbReference type="SUPFAM" id="SSF64518">
    <property type="entry name" value="Phase 1 flagellin"/>
    <property type="match status" value="1"/>
</dbReference>
<dbReference type="PANTHER" id="PTHR30033:SF1">
    <property type="entry name" value="FLAGELLAR HOOK-ASSOCIATED PROTEIN 1"/>
    <property type="match status" value="1"/>
</dbReference>
<keyword evidence="4" id="KW-0966">Cell projection</keyword>
<dbReference type="Proteomes" id="UP000235619">
    <property type="component" value="Unassembled WGS sequence"/>
</dbReference>
<accession>A0A2N7Q7C3</accession>
<keyword evidence="4" id="KW-0282">Flagellum</keyword>
<evidence type="ECO:0000259" key="3">
    <source>
        <dbReference type="Pfam" id="PF06429"/>
    </source>
</evidence>
<dbReference type="PRINTS" id="PR01005">
    <property type="entry name" value="FLGHOOKAP1"/>
</dbReference>
<keyword evidence="4" id="KW-0969">Cilium</keyword>
<evidence type="ECO:0000256" key="1">
    <source>
        <dbReference type="ARBA" id="ARBA00009677"/>
    </source>
</evidence>
<dbReference type="Pfam" id="PF06429">
    <property type="entry name" value="Flg_bbr_C"/>
    <property type="match status" value="1"/>
</dbReference>
<feature type="non-terminal residue" evidence="4">
    <location>
        <position position="1"/>
    </location>
</feature>
<feature type="domain" description="Flagellar basal-body/hook protein C-terminal" evidence="3">
    <location>
        <begin position="44"/>
        <end position="82"/>
    </location>
</feature>
<keyword evidence="2" id="KW-0964">Secreted</keyword>
<reference evidence="4 5" key="1">
    <citation type="submission" date="2018-01" db="EMBL/GenBank/DDBJ databases">
        <title>Metagenomic assembled genomes from two thermal pools in the Uzon Caldera, Kamchatka, Russia.</title>
        <authorList>
            <person name="Wilkins L."/>
            <person name="Ettinger C."/>
        </authorList>
    </citation>
    <scope>NUCLEOTIDE SEQUENCE [LARGE SCALE GENOMIC DNA]</scope>
    <source>
        <strain evidence="4">ARK-04</strain>
    </source>
</reference>
<dbReference type="InterPro" id="IPR010930">
    <property type="entry name" value="Flg_bb/hook_C_dom"/>
</dbReference>
<dbReference type="InterPro" id="IPR002371">
    <property type="entry name" value="FlgK"/>
</dbReference>
<dbReference type="AlphaFoldDB" id="A0A2N7Q7C3"/>
<comment type="subcellular location">
    <subcellularLocation>
        <location evidence="2">Bacterial flagellum</location>
    </subcellularLocation>
    <subcellularLocation>
        <location evidence="2">Secreted</location>
    </subcellularLocation>
</comment>
<organism evidence="4 5">
    <name type="scientific">Thermodesulfobacterium geofontis</name>
    <dbReference type="NCBI Taxonomy" id="1295609"/>
    <lineage>
        <taxon>Bacteria</taxon>
        <taxon>Pseudomonadati</taxon>
        <taxon>Thermodesulfobacteriota</taxon>
        <taxon>Thermodesulfobacteria</taxon>
        <taxon>Thermodesulfobacteriales</taxon>
        <taxon>Thermodesulfobacteriaceae</taxon>
        <taxon>Thermodesulfobacterium</taxon>
    </lineage>
</organism>
<proteinExistence type="inferred from homology"/>
<dbReference type="EMBL" id="PNJD01000431">
    <property type="protein sequence ID" value="PMP93995.1"/>
    <property type="molecule type" value="Genomic_DNA"/>
</dbReference>
<evidence type="ECO:0000313" key="5">
    <source>
        <dbReference type="Proteomes" id="UP000235619"/>
    </source>
</evidence>
<name>A0A2N7Q7C3_9BACT</name>
<dbReference type="GO" id="GO:0044780">
    <property type="term" value="P:bacterial-type flagellum assembly"/>
    <property type="evidence" value="ECO:0007669"/>
    <property type="project" value="InterPro"/>
</dbReference>
<evidence type="ECO:0000256" key="2">
    <source>
        <dbReference type="RuleBase" id="RU362065"/>
    </source>
</evidence>
<dbReference type="PANTHER" id="PTHR30033">
    <property type="entry name" value="FLAGELLAR HOOK-ASSOCIATED PROTEIN 1"/>
    <property type="match status" value="1"/>
</dbReference>
<evidence type="ECO:0000313" key="4">
    <source>
        <dbReference type="EMBL" id="PMP93995.1"/>
    </source>
</evidence>